<evidence type="ECO:0000256" key="1">
    <source>
        <dbReference type="SAM" id="SignalP"/>
    </source>
</evidence>
<accession>A0ABR8ZBD8</accession>
<evidence type="ECO:0008006" key="4">
    <source>
        <dbReference type="Google" id="ProtNLM"/>
    </source>
</evidence>
<name>A0ABR8ZBD8_9FLAO</name>
<feature type="signal peptide" evidence="1">
    <location>
        <begin position="1"/>
        <end position="17"/>
    </location>
</feature>
<sequence length="120" mass="13937">MKNLLILLLILILSSNAAKTDKIVGIWLNEEKSRAIKIYKMKNEYVGIMHWIGKPDPELKEGKIILKELVETNGKYKNGRAFVQKYGWIKCEAEVKDNILYITGSKLGIKRVRKFTVWKE</sequence>
<keyword evidence="3" id="KW-1185">Reference proteome</keyword>
<protein>
    <recommendedName>
        <fullName evidence="4">DUF2147 domain-containing protein</fullName>
    </recommendedName>
</protein>
<gene>
    <name evidence="2" type="ORF">IC610_09465</name>
</gene>
<proteinExistence type="predicted"/>
<evidence type="ECO:0000313" key="2">
    <source>
        <dbReference type="EMBL" id="MBD8082644.1"/>
    </source>
</evidence>
<dbReference type="Proteomes" id="UP000637299">
    <property type="component" value="Unassembled WGS sequence"/>
</dbReference>
<evidence type="ECO:0000313" key="3">
    <source>
        <dbReference type="Proteomes" id="UP000637299"/>
    </source>
</evidence>
<dbReference type="EMBL" id="JACYFS010000002">
    <property type="protein sequence ID" value="MBD8082644.1"/>
    <property type="molecule type" value="Genomic_DNA"/>
</dbReference>
<dbReference type="RefSeq" id="WP_191736637.1">
    <property type="nucleotide sequence ID" value="NZ_JACYFS010000002.1"/>
</dbReference>
<comment type="caution">
    <text evidence="2">The sequence shown here is derived from an EMBL/GenBank/DDBJ whole genome shotgun (WGS) entry which is preliminary data.</text>
</comment>
<organism evidence="2 3">
    <name type="scientific">Chryseobacterium caseinilyticum</name>
    <dbReference type="NCBI Taxonomy" id="2771428"/>
    <lineage>
        <taxon>Bacteria</taxon>
        <taxon>Pseudomonadati</taxon>
        <taxon>Bacteroidota</taxon>
        <taxon>Flavobacteriia</taxon>
        <taxon>Flavobacteriales</taxon>
        <taxon>Weeksellaceae</taxon>
        <taxon>Chryseobacterium group</taxon>
        <taxon>Chryseobacterium</taxon>
    </lineage>
</organism>
<keyword evidence="1" id="KW-0732">Signal</keyword>
<reference evidence="2 3" key="1">
    <citation type="submission" date="2020-09" db="EMBL/GenBank/DDBJ databases">
        <title>Genome seq and assembly of Chryseobacterium sp.</title>
        <authorList>
            <person name="Chhetri G."/>
        </authorList>
    </citation>
    <scope>NUCLEOTIDE SEQUENCE [LARGE SCALE GENOMIC DNA]</scope>
    <source>
        <strain evidence="2 3">GCR10</strain>
    </source>
</reference>
<feature type="chain" id="PRO_5046344589" description="DUF2147 domain-containing protein" evidence="1">
    <location>
        <begin position="18"/>
        <end position="120"/>
    </location>
</feature>